<dbReference type="Proteomes" id="UP000654075">
    <property type="component" value="Unassembled WGS sequence"/>
</dbReference>
<name>A0A813DK96_POLGL</name>
<evidence type="ECO:0000313" key="4">
    <source>
        <dbReference type="EMBL" id="CAE8610607.1"/>
    </source>
</evidence>
<gene>
    <name evidence="4" type="ORF">PGLA1383_LOCUS28421</name>
    <name evidence="3" type="ORF">PGLA1383_LOCUS6104</name>
</gene>
<organism evidence="3 5">
    <name type="scientific">Polarella glacialis</name>
    <name type="common">Dinoflagellate</name>
    <dbReference type="NCBI Taxonomy" id="89957"/>
    <lineage>
        <taxon>Eukaryota</taxon>
        <taxon>Sar</taxon>
        <taxon>Alveolata</taxon>
        <taxon>Dinophyceae</taxon>
        <taxon>Suessiales</taxon>
        <taxon>Suessiaceae</taxon>
        <taxon>Polarella</taxon>
    </lineage>
</organism>
<protein>
    <submittedName>
        <fullName evidence="3">Uncharacterized protein</fullName>
    </submittedName>
</protein>
<keyword evidence="2" id="KW-0472">Membrane</keyword>
<sequence>MSGNVADRLKEAVRQAASGINDAKDYHRSLRPKRGEELSMKQVAMFFGGLYAIIHMLQYFDLWTLMLLCTVGYVLFRQAQNIYQLTTSVPQGALDSEGVEEPAKSISSSKGAPKSKGKKAPVRSDSHAKSG</sequence>
<dbReference type="EMBL" id="CAJNNV010002487">
    <property type="protein sequence ID" value="CAE8587264.1"/>
    <property type="molecule type" value="Genomic_DNA"/>
</dbReference>
<reference evidence="3" key="1">
    <citation type="submission" date="2021-02" db="EMBL/GenBank/DDBJ databases">
        <authorList>
            <person name="Dougan E. K."/>
            <person name="Rhodes N."/>
            <person name="Thang M."/>
            <person name="Chan C."/>
        </authorList>
    </citation>
    <scope>NUCLEOTIDE SEQUENCE</scope>
</reference>
<feature type="compositionally biased region" description="Basic and acidic residues" evidence="1">
    <location>
        <begin position="122"/>
        <end position="131"/>
    </location>
</feature>
<evidence type="ECO:0000256" key="2">
    <source>
        <dbReference type="SAM" id="Phobius"/>
    </source>
</evidence>
<feature type="region of interest" description="Disordered" evidence="1">
    <location>
        <begin position="94"/>
        <end position="131"/>
    </location>
</feature>
<feature type="transmembrane region" description="Helical" evidence="2">
    <location>
        <begin position="60"/>
        <end position="76"/>
    </location>
</feature>
<proteinExistence type="predicted"/>
<dbReference type="AlphaFoldDB" id="A0A813DK96"/>
<evidence type="ECO:0000313" key="3">
    <source>
        <dbReference type="EMBL" id="CAE8587264.1"/>
    </source>
</evidence>
<keyword evidence="5" id="KW-1185">Reference proteome</keyword>
<dbReference type="OrthoDB" id="441207at2759"/>
<comment type="caution">
    <text evidence="3">The sequence shown here is derived from an EMBL/GenBank/DDBJ whole genome shotgun (WGS) entry which is preliminary data.</text>
</comment>
<evidence type="ECO:0000256" key="1">
    <source>
        <dbReference type="SAM" id="MobiDB-lite"/>
    </source>
</evidence>
<keyword evidence="2" id="KW-0812">Transmembrane</keyword>
<accession>A0A813DK96</accession>
<dbReference type="EMBL" id="CAJNNV010024778">
    <property type="protein sequence ID" value="CAE8610607.1"/>
    <property type="molecule type" value="Genomic_DNA"/>
</dbReference>
<keyword evidence="2" id="KW-1133">Transmembrane helix</keyword>
<evidence type="ECO:0000313" key="5">
    <source>
        <dbReference type="Proteomes" id="UP000654075"/>
    </source>
</evidence>